<accession>A0A078A481</accession>
<organism evidence="1 2">
    <name type="scientific">Stylonychia lemnae</name>
    <name type="common">Ciliate</name>
    <dbReference type="NCBI Taxonomy" id="5949"/>
    <lineage>
        <taxon>Eukaryota</taxon>
        <taxon>Sar</taxon>
        <taxon>Alveolata</taxon>
        <taxon>Ciliophora</taxon>
        <taxon>Intramacronucleata</taxon>
        <taxon>Spirotrichea</taxon>
        <taxon>Stichotrichia</taxon>
        <taxon>Sporadotrichida</taxon>
        <taxon>Oxytrichidae</taxon>
        <taxon>Stylonychinae</taxon>
        <taxon>Stylonychia</taxon>
    </lineage>
</organism>
<dbReference type="InParanoid" id="A0A078A481"/>
<keyword evidence="2" id="KW-1185">Reference proteome</keyword>
<sequence length="583" mass="66981">MKLYKNIATIIDNLVKQFISLLNILQVRSSLCFQPKQLPLIIGNIDSDNVVITTFNYEPSNSFIAIGGSYNGQPLLGLYSLSTNYQRLVRLHTYNLENYQESLSNILESVDDIKIKDNQILDQRPASTAYIAGTYQDSNTNKYIFYGEYDLVTYNPNAKSQILNSALKEIQLGPVYREGDGIVGCISSNQKQSGSVIIGFLTSLQSSFAFYYKDLSYLNKYQYVECVGAHSQANQDYEVYLFGQTIDDKNALIIISLENNERRDIQKSEIQDLKISYEIIDTNYKLDLIQLQTVQSGVNYLMVGSIYNQNGTKKSGIILTKNADYSYQNKLDQQYSFPDIDTQDLIIGNIPVSFKNSTIQLECILSQTTCSLLLGNYNVTACSDRIFPIKFKIRYSDISQANQIDLNYFNNNSWLMASSMSYYDIQLEILNLASQNVGYHSIIIESYYEQLTFKWYFDEMTVKFMVITECDSSIQIGFDQLFKDLQYQIGSGEKLYLLKQLEYTVGKDDCKQYYIDYSLVRKYTMNSQNFINFDNTTKIVSINTDDNTLEGYYNFSINYNFQGLGEIKANEFHFKVFLYNPAP</sequence>
<dbReference type="Proteomes" id="UP000039865">
    <property type="component" value="Unassembled WGS sequence"/>
</dbReference>
<reference evidence="1 2" key="1">
    <citation type="submission" date="2014-06" db="EMBL/GenBank/DDBJ databases">
        <authorList>
            <person name="Swart Estienne"/>
        </authorList>
    </citation>
    <scope>NUCLEOTIDE SEQUENCE [LARGE SCALE GENOMIC DNA]</scope>
    <source>
        <strain evidence="1 2">130c</strain>
    </source>
</reference>
<evidence type="ECO:0000313" key="1">
    <source>
        <dbReference type="EMBL" id="CDW76699.1"/>
    </source>
</evidence>
<proteinExistence type="predicted"/>
<name>A0A078A481_STYLE</name>
<dbReference type="AlphaFoldDB" id="A0A078A481"/>
<dbReference type="EMBL" id="CCKQ01005456">
    <property type="protein sequence ID" value="CDW76699.1"/>
    <property type="molecule type" value="Genomic_DNA"/>
</dbReference>
<protein>
    <submittedName>
        <fullName evidence="1">Uncharacterized protein</fullName>
    </submittedName>
</protein>
<evidence type="ECO:0000313" key="2">
    <source>
        <dbReference type="Proteomes" id="UP000039865"/>
    </source>
</evidence>
<gene>
    <name evidence="1" type="primary">Contig13183.g14063</name>
    <name evidence="1" type="ORF">STYLEM_5660</name>
</gene>